<evidence type="ECO:0000256" key="3">
    <source>
        <dbReference type="PROSITE-ProRule" id="PRU00284"/>
    </source>
</evidence>
<dbReference type="EMBL" id="JBHLVX010000009">
    <property type="protein sequence ID" value="MFC0266799.1"/>
    <property type="molecule type" value="Genomic_DNA"/>
</dbReference>
<evidence type="ECO:0000256" key="1">
    <source>
        <dbReference type="ARBA" id="ARBA00022481"/>
    </source>
</evidence>
<dbReference type="InterPro" id="IPR003660">
    <property type="entry name" value="HAMP_dom"/>
</dbReference>
<dbReference type="RefSeq" id="WP_019951920.1">
    <property type="nucleotide sequence ID" value="NZ_JBHLVX010000009.1"/>
</dbReference>
<dbReference type="PANTHER" id="PTHR43531:SF14">
    <property type="entry name" value="METHYL-ACCEPTING CHEMOTAXIS PROTEIN I-RELATED"/>
    <property type="match status" value="1"/>
</dbReference>
<feature type="compositionally biased region" description="Polar residues" evidence="4">
    <location>
        <begin position="187"/>
        <end position="199"/>
    </location>
</feature>
<dbReference type="SMART" id="SM00283">
    <property type="entry name" value="MA"/>
    <property type="match status" value="1"/>
</dbReference>
<feature type="domain" description="HAMP" evidence="7">
    <location>
        <begin position="87"/>
        <end position="139"/>
    </location>
</feature>
<feature type="transmembrane region" description="Helical" evidence="5">
    <location>
        <begin position="55"/>
        <end position="81"/>
    </location>
</feature>
<comment type="caution">
    <text evidence="8">The sequence shown here is derived from an EMBL/GenBank/DDBJ whole genome shotgun (WGS) entry which is preliminary data.</text>
</comment>
<evidence type="ECO:0000259" key="7">
    <source>
        <dbReference type="PROSITE" id="PS50885"/>
    </source>
</evidence>
<evidence type="ECO:0000313" key="8">
    <source>
        <dbReference type="EMBL" id="MFC0266799.1"/>
    </source>
</evidence>
<dbReference type="SMART" id="SM00304">
    <property type="entry name" value="HAMP"/>
    <property type="match status" value="1"/>
</dbReference>
<sequence>MKFINNLTVRSSWMLVIAFFVAVVIGVGGLGLYSLSAAQQHIQLLAAAESEAPASFAATAALLRSLMIAAIVATLLMSAVVMRGVTVNVIRPLERLVSCFERMTGGDLSTIPPHGADNDIGRLFEALGAMQQSLVATVSTVRTSSAHIEKDAHGIASDNTDLSSRTEQQAASLEQTAASMEQLTSTVTQNADNSRQASSLAREATETARRGDESIGEVRQTMAGINDSARQMGEIVGLIDSIAFQTNILALNASVEAARAGEQGKGFAVVASEVRALAGRSASAAADIRELIDTSIQRVDTGSTRVEQASDTMKNVVESIERVSELISEIASASQEQSSGISQVNQAVSQIDKVTQQNGELVQSAARAAGELERQAANLRNAVVTFSLPPGSEQQSGAPRQSVTHGTTDQHDAASAALPAAQRTGQQQSSGDERTYATQSSRQHSSENRSTASGHQPKPQSRSTQQDDEWETF</sequence>
<feature type="region of interest" description="Disordered" evidence="4">
    <location>
        <begin position="187"/>
        <end position="214"/>
    </location>
</feature>
<dbReference type="PROSITE" id="PS50111">
    <property type="entry name" value="CHEMOTAXIS_TRANSDUC_2"/>
    <property type="match status" value="1"/>
</dbReference>
<feature type="domain" description="Methyl-accepting transducer" evidence="6">
    <location>
        <begin position="144"/>
        <end position="373"/>
    </location>
</feature>
<name>A0ABV6G0F6_9GAMM</name>
<dbReference type="CDD" id="cd06225">
    <property type="entry name" value="HAMP"/>
    <property type="match status" value="1"/>
</dbReference>
<keyword evidence="5" id="KW-0812">Transmembrane</keyword>
<keyword evidence="1" id="KW-0488">Methylation</keyword>
<feature type="region of interest" description="Disordered" evidence="4">
    <location>
        <begin position="387"/>
        <end position="473"/>
    </location>
</feature>
<feature type="compositionally biased region" description="Polar residues" evidence="4">
    <location>
        <begin position="392"/>
        <end position="407"/>
    </location>
</feature>
<feature type="compositionally biased region" description="Polar residues" evidence="4">
    <location>
        <begin position="423"/>
        <end position="464"/>
    </location>
</feature>
<dbReference type="CDD" id="cd11386">
    <property type="entry name" value="MCP_signal"/>
    <property type="match status" value="1"/>
</dbReference>
<gene>
    <name evidence="8" type="ORF">ACFFHW_02110</name>
</gene>
<keyword evidence="9" id="KW-1185">Reference proteome</keyword>
<dbReference type="Proteomes" id="UP001589814">
    <property type="component" value="Unassembled WGS sequence"/>
</dbReference>
<evidence type="ECO:0000259" key="6">
    <source>
        <dbReference type="PROSITE" id="PS50111"/>
    </source>
</evidence>
<dbReference type="PANTHER" id="PTHR43531">
    <property type="entry name" value="PROTEIN ICFG"/>
    <property type="match status" value="1"/>
</dbReference>
<keyword evidence="3" id="KW-0807">Transducer</keyword>
<dbReference type="SUPFAM" id="SSF58104">
    <property type="entry name" value="Methyl-accepting chemotaxis protein (MCP) signaling domain"/>
    <property type="match status" value="1"/>
</dbReference>
<evidence type="ECO:0000256" key="4">
    <source>
        <dbReference type="SAM" id="MobiDB-lite"/>
    </source>
</evidence>
<dbReference type="InterPro" id="IPR051310">
    <property type="entry name" value="MCP_chemotaxis"/>
</dbReference>
<dbReference type="InterPro" id="IPR004089">
    <property type="entry name" value="MCPsignal_dom"/>
</dbReference>
<evidence type="ECO:0000313" key="9">
    <source>
        <dbReference type="Proteomes" id="UP001589814"/>
    </source>
</evidence>
<reference evidence="8 9" key="1">
    <citation type="submission" date="2024-09" db="EMBL/GenBank/DDBJ databases">
        <authorList>
            <person name="Sun Q."/>
            <person name="Mori K."/>
        </authorList>
    </citation>
    <scope>NUCLEOTIDE SEQUENCE [LARGE SCALE GENOMIC DNA]</scope>
    <source>
        <strain evidence="8 9">CCM 7415</strain>
    </source>
</reference>
<dbReference type="Gene3D" id="1.10.287.950">
    <property type="entry name" value="Methyl-accepting chemotaxis protein"/>
    <property type="match status" value="1"/>
</dbReference>
<keyword evidence="5" id="KW-1133">Transmembrane helix</keyword>
<proteinExistence type="inferred from homology"/>
<accession>A0ABV6G0F6</accession>
<organism evidence="8 9">
    <name type="scientific">Kushneria aurantia</name>
    <dbReference type="NCBI Taxonomy" id="504092"/>
    <lineage>
        <taxon>Bacteria</taxon>
        <taxon>Pseudomonadati</taxon>
        <taxon>Pseudomonadota</taxon>
        <taxon>Gammaproteobacteria</taxon>
        <taxon>Oceanospirillales</taxon>
        <taxon>Halomonadaceae</taxon>
        <taxon>Kushneria</taxon>
    </lineage>
</organism>
<dbReference type="Pfam" id="PF00015">
    <property type="entry name" value="MCPsignal"/>
    <property type="match status" value="1"/>
</dbReference>
<dbReference type="Pfam" id="PF00672">
    <property type="entry name" value="HAMP"/>
    <property type="match status" value="1"/>
</dbReference>
<keyword evidence="5" id="KW-0472">Membrane</keyword>
<feature type="transmembrane region" description="Helical" evidence="5">
    <location>
        <begin position="12"/>
        <end position="35"/>
    </location>
</feature>
<protein>
    <submittedName>
        <fullName evidence="8">Methyl-accepting chemotaxis protein</fullName>
    </submittedName>
</protein>
<dbReference type="PROSITE" id="PS50885">
    <property type="entry name" value="HAMP"/>
    <property type="match status" value="1"/>
</dbReference>
<feature type="compositionally biased region" description="Basic and acidic residues" evidence="4">
    <location>
        <begin position="203"/>
        <end position="213"/>
    </location>
</feature>
<comment type="similarity">
    <text evidence="2">Belongs to the methyl-accepting chemotaxis (MCP) protein family.</text>
</comment>
<evidence type="ECO:0000256" key="2">
    <source>
        <dbReference type="ARBA" id="ARBA00029447"/>
    </source>
</evidence>
<evidence type="ECO:0000256" key="5">
    <source>
        <dbReference type="SAM" id="Phobius"/>
    </source>
</evidence>